<dbReference type="AlphaFoldDB" id="A0A1G7U2Z0"/>
<accession>A0A1G7U2Z0</accession>
<sequence>MMLGHSAANLFWMSRYVERAENMARLLEVGYRMSLTERSEDGTSEHLVSMLQAAEAEDTFFAKHETVDVPSVAHFMLFDTDNPSSVKSCLFNSRTNAKSVRTEITTDMWESLNGTWLEFSQIQPRSVLGNKLPSFLQWVKQSSNQFRGALLGTLMRTDGFAFAQAGGFIERADNTARILDVKYYVLLPRSSMVGGDVDIQQWTMILRAASAHRAYRHIYHDRYKAHNIADFLIFRKEMPRSLAFCATSVTAMMGMLEQIYGEPSSCHDEAIKMAQFLTAGNMDKVFDEGLHEYLTNFMSANNQLSNAISDAYNFY</sequence>
<dbReference type="EMBL" id="FNCS01000002">
    <property type="protein sequence ID" value="SDG41754.1"/>
    <property type="molecule type" value="Genomic_DNA"/>
</dbReference>
<organism evidence="2 3">
    <name type="scientific">Pelagibacterium luteolum</name>
    <dbReference type="NCBI Taxonomy" id="440168"/>
    <lineage>
        <taxon>Bacteria</taxon>
        <taxon>Pseudomonadati</taxon>
        <taxon>Pseudomonadota</taxon>
        <taxon>Alphaproteobacteria</taxon>
        <taxon>Hyphomicrobiales</taxon>
        <taxon>Devosiaceae</taxon>
        <taxon>Pelagibacterium</taxon>
    </lineage>
</organism>
<dbReference type="InterPro" id="IPR051680">
    <property type="entry name" value="ATP-dep_Glu-Cys_Ligase-2"/>
</dbReference>
<name>A0A1G7U2Z0_9HYPH</name>
<dbReference type="Proteomes" id="UP000199495">
    <property type="component" value="Unassembled WGS sequence"/>
</dbReference>
<reference evidence="2 3" key="1">
    <citation type="submission" date="2016-10" db="EMBL/GenBank/DDBJ databases">
        <authorList>
            <person name="de Groot N.N."/>
        </authorList>
    </citation>
    <scope>NUCLEOTIDE SEQUENCE [LARGE SCALE GENOMIC DNA]</scope>
    <source>
        <strain evidence="2 3">CGMCC 1.10267</strain>
    </source>
</reference>
<evidence type="ECO:0000313" key="2">
    <source>
        <dbReference type="EMBL" id="SDG41754.1"/>
    </source>
</evidence>
<feature type="domain" description="DUF403" evidence="1">
    <location>
        <begin position="2"/>
        <end position="312"/>
    </location>
</feature>
<keyword evidence="3" id="KW-1185">Reference proteome</keyword>
<evidence type="ECO:0000313" key="3">
    <source>
        <dbReference type="Proteomes" id="UP000199495"/>
    </source>
</evidence>
<evidence type="ECO:0000259" key="1">
    <source>
        <dbReference type="Pfam" id="PF04168"/>
    </source>
</evidence>
<dbReference type="PANTHER" id="PTHR34595">
    <property type="entry name" value="BLR5612 PROTEIN"/>
    <property type="match status" value="1"/>
</dbReference>
<protein>
    <submittedName>
        <fullName evidence="2">Uncharacterized conserved protein, Alpha-E superfamily</fullName>
    </submittedName>
</protein>
<gene>
    <name evidence="2" type="ORF">SAMN04487974_102505</name>
</gene>
<dbReference type="RefSeq" id="WP_244504959.1">
    <property type="nucleotide sequence ID" value="NZ_FNCS01000002.1"/>
</dbReference>
<dbReference type="STRING" id="440168.SAMN04487974_102505"/>
<dbReference type="Pfam" id="PF04168">
    <property type="entry name" value="Alpha-E"/>
    <property type="match status" value="1"/>
</dbReference>
<proteinExistence type="predicted"/>
<dbReference type="InterPro" id="IPR007296">
    <property type="entry name" value="DUF403"/>
</dbReference>
<dbReference type="PANTHER" id="PTHR34595:SF7">
    <property type="entry name" value="SLL1039 PROTEIN"/>
    <property type="match status" value="1"/>
</dbReference>